<dbReference type="HOGENOM" id="CLU_1165136_0_0_5"/>
<evidence type="ECO:0000313" key="1">
    <source>
        <dbReference type="EMBL" id="ABP69022.1"/>
    </source>
</evidence>
<proteinExistence type="predicted"/>
<dbReference type="BioCyc" id="RSPH349102:G1G8M-113-MONOMER"/>
<dbReference type="EMBL" id="CP000661">
    <property type="protein sequence ID" value="ABP69022.1"/>
    <property type="molecule type" value="Genomic_DNA"/>
</dbReference>
<sequence length="238" mass="25016">MTMVEPAEVEIHASYDAAHEARAAALVAAGWAMIEAGCPGTPRAHQARMARAARMRTHLPDDMLVVAVAEYLTAEAREAPRAAALRAAPAEMDRLVEDAARLQRSIAAVQIGLDPTTRTQAGDEVREGAAAASEAICEAVRALMIAAESVRAIHRHLPASAAGAGGLLGHLRMVPDLALAMKLGRLWQASGLSLAGGDRGDGFDVFLSAVLTATGCNSKKRVETLVIETRGRIRAETD</sequence>
<gene>
    <name evidence="1" type="ordered locus">Rsph17025_0111</name>
</gene>
<accession>A4WNQ8</accession>
<reference evidence="1" key="1">
    <citation type="submission" date="2007-04" db="EMBL/GenBank/DDBJ databases">
        <title>Complete sequence of chromosome of Rhodobacter sphaeroides ATCC 17025.</title>
        <authorList>
            <consortium name="US DOE Joint Genome Institute"/>
            <person name="Copeland A."/>
            <person name="Lucas S."/>
            <person name="Lapidus A."/>
            <person name="Barry K."/>
            <person name="Detter J.C."/>
            <person name="Glavina del Rio T."/>
            <person name="Hammon N."/>
            <person name="Israni S."/>
            <person name="Dalin E."/>
            <person name="Tice H."/>
            <person name="Pitluck S."/>
            <person name="Chertkov O."/>
            <person name="Brettin T."/>
            <person name="Bruce D."/>
            <person name="Han C."/>
            <person name="Schmutz J."/>
            <person name="Larimer F."/>
            <person name="Land M."/>
            <person name="Hauser L."/>
            <person name="Kyrpides N."/>
            <person name="Kim E."/>
            <person name="Richardson P."/>
            <person name="Mackenzie C."/>
            <person name="Choudhary M."/>
            <person name="Donohue T.J."/>
            <person name="Kaplan S."/>
        </authorList>
    </citation>
    <scope>NUCLEOTIDE SEQUENCE [LARGE SCALE GENOMIC DNA]</scope>
    <source>
        <strain evidence="1">ATCC 17025</strain>
    </source>
</reference>
<dbReference type="AlphaFoldDB" id="A4WNQ8"/>
<protein>
    <submittedName>
        <fullName evidence="1">Uncharacterized protein</fullName>
    </submittedName>
</protein>
<dbReference type="KEGG" id="rsq:Rsph17025_0111"/>
<organism evidence="1">
    <name type="scientific">Cereibacter sphaeroides (strain ATCC 17025 / ATH 2.4.3)</name>
    <name type="common">Rhodobacter sphaeroides</name>
    <dbReference type="NCBI Taxonomy" id="349102"/>
    <lineage>
        <taxon>Bacteria</taxon>
        <taxon>Pseudomonadati</taxon>
        <taxon>Pseudomonadota</taxon>
        <taxon>Alphaproteobacteria</taxon>
        <taxon>Rhodobacterales</taxon>
        <taxon>Paracoccaceae</taxon>
        <taxon>Cereibacter</taxon>
    </lineage>
</organism>
<name>A4WNQ8_CERS5</name>
<dbReference type="STRING" id="349102.Rsph17025_0111"/>